<evidence type="ECO:0000313" key="1">
    <source>
        <dbReference type="EMBL" id="KAG0474342.1"/>
    </source>
</evidence>
<reference evidence="1 2" key="1">
    <citation type="journal article" date="2020" name="Nat. Food">
        <title>A phased Vanilla planifolia genome enables genetic improvement of flavour and production.</title>
        <authorList>
            <person name="Hasing T."/>
            <person name="Tang H."/>
            <person name="Brym M."/>
            <person name="Khazi F."/>
            <person name="Huang T."/>
            <person name="Chambers A.H."/>
        </authorList>
    </citation>
    <scope>NUCLEOTIDE SEQUENCE [LARGE SCALE GENOMIC DNA]</scope>
    <source>
        <tissue evidence="1">Leaf</tissue>
    </source>
</reference>
<name>A0A835QV11_VANPL</name>
<gene>
    <name evidence="1" type="ORF">HPP92_014028</name>
</gene>
<proteinExistence type="predicted"/>
<evidence type="ECO:0000313" key="2">
    <source>
        <dbReference type="Proteomes" id="UP000639772"/>
    </source>
</evidence>
<organism evidence="1 2">
    <name type="scientific">Vanilla planifolia</name>
    <name type="common">Vanilla</name>
    <dbReference type="NCBI Taxonomy" id="51239"/>
    <lineage>
        <taxon>Eukaryota</taxon>
        <taxon>Viridiplantae</taxon>
        <taxon>Streptophyta</taxon>
        <taxon>Embryophyta</taxon>
        <taxon>Tracheophyta</taxon>
        <taxon>Spermatophyta</taxon>
        <taxon>Magnoliopsida</taxon>
        <taxon>Liliopsida</taxon>
        <taxon>Asparagales</taxon>
        <taxon>Orchidaceae</taxon>
        <taxon>Vanilloideae</taxon>
        <taxon>Vanilleae</taxon>
        <taxon>Vanilla</taxon>
    </lineage>
</organism>
<dbReference type="EMBL" id="JADCNM010000007">
    <property type="protein sequence ID" value="KAG0474342.1"/>
    <property type="molecule type" value="Genomic_DNA"/>
</dbReference>
<dbReference type="AlphaFoldDB" id="A0A835QV11"/>
<comment type="caution">
    <text evidence="1">The sequence shown here is derived from an EMBL/GenBank/DDBJ whole genome shotgun (WGS) entry which is preliminary data.</text>
</comment>
<dbReference type="Proteomes" id="UP000639772">
    <property type="component" value="Chromosome 7"/>
</dbReference>
<protein>
    <submittedName>
        <fullName evidence="1">Uncharacterized protein</fullName>
    </submittedName>
</protein>
<sequence>MTILPTNSRFFTQFVRGLFRKGPFVVCLSFCFTAKVLHAERFLATRISRISRPPSIDSSGLTRNSASSYFLGLRYDDSVRFGAVSIGKVAVLEAG</sequence>
<accession>A0A835QV11</accession>